<protein>
    <submittedName>
        <fullName evidence="2">Uncharacterized protein</fullName>
    </submittedName>
</protein>
<accession>A0ABP8YED9</accession>
<evidence type="ECO:0000313" key="3">
    <source>
        <dbReference type="Proteomes" id="UP001500956"/>
    </source>
</evidence>
<keyword evidence="1" id="KW-0472">Membrane</keyword>
<evidence type="ECO:0000313" key="2">
    <source>
        <dbReference type="EMBL" id="GAA4725328.1"/>
    </source>
</evidence>
<sequence>MTGQFSWRSVGVFVLLDAVTYVLAYWVLLPLISGWLAAWPEIVQVGFGHVLTAVRLVLVGVLVARGYRSRYGSERRTDPLPSVAAGAALSAVGGVVLALVGASVTGAAPPEAAAMGVGLVEWVAFGALGAMLVEAGQPERVSMRIRDEAGMRW</sequence>
<feature type="transmembrane region" description="Helical" evidence="1">
    <location>
        <begin position="112"/>
        <end position="133"/>
    </location>
</feature>
<name>A0ABP8YED9_9MICO</name>
<keyword evidence="1" id="KW-1133">Transmembrane helix</keyword>
<dbReference type="RefSeq" id="WP_172153437.1">
    <property type="nucleotide sequence ID" value="NZ_BAABID010000007.1"/>
</dbReference>
<gene>
    <name evidence="2" type="ORF">GCM10023216_14580</name>
</gene>
<organism evidence="2 3">
    <name type="scientific">Isoptericola chiayiensis</name>
    <dbReference type="NCBI Taxonomy" id="579446"/>
    <lineage>
        <taxon>Bacteria</taxon>
        <taxon>Bacillati</taxon>
        <taxon>Actinomycetota</taxon>
        <taxon>Actinomycetes</taxon>
        <taxon>Micrococcales</taxon>
        <taxon>Promicromonosporaceae</taxon>
        <taxon>Isoptericola</taxon>
    </lineage>
</organism>
<keyword evidence="1" id="KW-0812">Transmembrane</keyword>
<reference evidence="3" key="1">
    <citation type="journal article" date="2019" name="Int. J. Syst. Evol. Microbiol.">
        <title>The Global Catalogue of Microorganisms (GCM) 10K type strain sequencing project: providing services to taxonomists for standard genome sequencing and annotation.</title>
        <authorList>
            <consortium name="The Broad Institute Genomics Platform"/>
            <consortium name="The Broad Institute Genome Sequencing Center for Infectious Disease"/>
            <person name="Wu L."/>
            <person name="Ma J."/>
        </authorList>
    </citation>
    <scope>NUCLEOTIDE SEQUENCE [LARGE SCALE GENOMIC DNA]</scope>
    <source>
        <strain evidence="3">JCM 18063</strain>
    </source>
</reference>
<dbReference type="EMBL" id="BAABID010000007">
    <property type="protein sequence ID" value="GAA4725328.1"/>
    <property type="molecule type" value="Genomic_DNA"/>
</dbReference>
<feature type="transmembrane region" description="Helical" evidence="1">
    <location>
        <begin position="42"/>
        <end position="63"/>
    </location>
</feature>
<evidence type="ECO:0000256" key="1">
    <source>
        <dbReference type="SAM" id="Phobius"/>
    </source>
</evidence>
<comment type="caution">
    <text evidence="2">The sequence shown here is derived from an EMBL/GenBank/DDBJ whole genome shotgun (WGS) entry which is preliminary data.</text>
</comment>
<keyword evidence="3" id="KW-1185">Reference proteome</keyword>
<feature type="transmembrane region" description="Helical" evidence="1">
    <location>
        <begin position="83"/>
        <end position="106"/>
    </location>
</feature>
<feature type="transmembrane region" description="Helical" evidence="1">
    <location>
        <begin position="12"/>
        <end position="36"/>
    </location>
</feature>
<proteinExistence type="predicted"/>
<dbReference type="Proteomes" id="UP001500956">
    <property type="component" value="Unassembled WGS sequence"/>
</dbReference>